<evidence type="ECO:0000256" key="1">
    <source>
        <dbReference type="ARBA" id="ARBA00023125"/>
    </source>
</evidence>
<dbReference type="GO" id="GO:0003677">
    <property type="term" value="F:DNA binding"/>
    <property type="evidence" value="ECO:0007669"/>
    <property type="project" value="UniProtKB-UniRule"/>
</dbReference>
<evidence type="ECO:0000256" key="8">
    <source>
        <dbReference type="SAM" id="Phobius"/>
    </source>
</evidence>
<evidence type="ECO:0000256" key="7">
    <source>
        <dbReference type="SAM" id="MobiDB-lite"/>
    </source>
</evidence>
<dbReference type="AlphaFoldDB" id="A0A0D2FCZ0"/>
<dbReference type="SMART" id="SM00398">
    <property type="entry name" value="HMG"/>
    <property type="match status" value="1"/>
</dbReference>
<dbReference type="PANTHER" id="PTHR48112:SF22">
    <property type="entry name" value="MITOCHONDRIAL TRANSCRIPTION FACTOR A, ISOFORM B"/>
    <property type="match status" value="1"/>
</dbReference>
<reference evidence="10 11" key="1">
    <citation type="submission" date="2015-01" db="EMBL/GenBank/DDBJ databases">
        <title>The Genome Sequence of Capronia semiimmersa CBS27337.</title>
        <authorList>
            <consortium name="The Broad Institute Genomics Platform"/>
            <person name="Cuomo C."/>
            <person name="de Hoog S."/>
            <person name="Gorbushina A."/>
            <person name="Stielow B."/>
            <person name="Teixiera M."/>
            <person name="Abouelleil A."/>
            <person name="Chapman S.B."/>
            <person name="Priest M."/>
            <person name="Young S.K."/>
            <person name="Wortman J."/>
            <person name="Nusbaum C."/>
            <person name="Birren B."/>
        </authorList>
    </citation>
    <scope>NUCLEOTIDE SEQUENCE [LARGE SCALE GENOMIC DNA]</scope>
    <source>
        <strain evidence="10 11">CBS 27337</strain>
    </source>
</reference>
<evidence type="ECO:0000256" key="3">
    <source>
        <dbReference type="ARBA" id="ARBA00043963"/>
    </source>
</evidence>
<evidence type="ECO:0000313" key="10">
    <source>
        <dbReference type="EMBL" id="KIW65883.1"/>
    </source>
</evidence>
<evidence type="ECO:0000256" key="5">
    <source>
        <dbReference type="ARBA" id="ARBA00067275"/>
    </source>
</evidence>
<evidence type="ECO:0000256" key="2">
    <source>
        <dbReference type="ARBA" id="ARBA00023242"/>
    </source>
</evidence>
<feature type="domain" description="HMG box" evidence="9">
    <location>
        <begin position="126"/>
        <end position="194"/>
    </location>
</feature>
<dbReference type="Gene3D" id="1.10.30.10">
    <property type="entry name" value="High mobility group box domain"/>
    <property type="match status" value="1"/>
</dbReference>
<keyword evidence="1 6" id="KW-0238">DNA-binding</keyword>
<dbReference type="HOGENOM" id="CLU_1348764_0_0_1"/>
<feature type="transmembrane region" description="Helical" evidence="8">
    <location>
        <begin position="41"/>
        <end position="64"/>
    </location>
</feature>
<evidence type="ECO:0000256" key="4">
    <source>
        <dbReference type="ARBA" id="ARBA00057588"/>
    </source>
</evidence>
<organism evidence="10 11">
    <name type="scientific">Phialophora macrospora</name>
    <dbReference type="NCBI Taxonomy" id="1851006"/>
    <lineage>
        <taxon>Eukaryota</taxon>
        <taxon>Fungi</taxon>
        <taxon>Dikarya</taxon>
        <taxon>Ascomycota</taxon>
        <taxon>Pezizomycotina</taxon>
        <taxon>Eurotiomycetes</taxon>
        <taxon>Chaetothyriomycetidae</taxon>
        <taxon>Chaetothyriales</taxon>
        <taxon>Herpotrichiellaceae</taxon>
        <taxon>Phialophora</taxon>
    </lineage>
</organism>
<evidence type="ECO:0000256" key="6">
    <source>
        <dbReference type="PROSITE-ProRule" id="PRU00267"/>
    </source>
</evidence>
<evidence type="ECO:0000313" key="11">
    <source>
        <dbReference type="Proteomes" id="UP000054266"/>
    </source>
</evidence>
<feature type="region of interest" description="Disordered" evidence="7">
    <location>
        <begin position="81"/>
        <end position="131"/>
    </location>
</feature>
<dbReference type="InterPro" id="IPR036910">
    <property type="entry name" value="HMG_box_dom_sf"/>
</dbReference>
<dbReference type="Proteomes" id="UP000054266">
    <property type="component" value="Unassembled WGS sequence"/>
</dbReference>
<name>A0A0D2FCZ0_9EURO</name>
<keyword evidence="2 6" id="KW-0539">Nucleus</keyword>
<feature type="compositionally biased region" description="Basic and acidic residues" evidence="7">
    <location>
        <begin position="114"/>
        <end position="125"/>
    </location>
</feature>
<proteinExistence type="inferred from homology"/>
<keyword evidence="8" id="KW-0472">Membrane</keyword>
<dbReference type="InterPro" id="IPR009071">
    <property type="entry name" value="HMG_box_dom"/>
</dbReference>
<comment type="similarity">
    <text evidence="3">Belongs to the NHP6 family.</text>
</comment>
<keyword evidence="8" id="KW-1133">Transmembrane helix</keyword>
<dbReference type="STRING" id="5601.A0A0D2FCZ0"/>
<dbReference type="CDD" id="cd01390">
    <property type="entry name" value="HMG-box_NHP6-like"/>
    <property type="match status" value="1"/>
</dbReference>
<dbReference type="GO" id="GO:0005634">
    <property type="term" value="C:nucleus"/>
    <property type="evidence" value="ECO:0007669"/>
    <property type="project" value="UniProtKB-UniRule"/>
</dbReference>
<dbReference type="SUPFAM" id="SSF47095">
    <property type="entry name" value="HMG-box"/>
    <property type="match status" value="1"/>
</dbReference>
<keyword evidence="11" id="KW-1185">Reference proteome</keyword>
<dbReference type="PROSITE" id="PS50118">
    <property type="entry name" value="HMG_BOX_2"/>
    <property type="match status" value="1"/>
</dbReference>
<dbReference type="FunFam" id="1.10.30.10:FF:000016">
    <property type="entry name" value="FACT complex subunit SSRP1"/>
    <property type="match status" value="1"/>
</dbReference>
<dbReference type="EMBL" id="KN846960">
    <property type="protein sequence ID" value="KIW65883.1"/>
    <property type="molecule type" value="Genomic_DNA"/>
</dbReference>
<feature type="compositionally biased region" description="Low complexity" evidence="7">
    <location>
        <begin position="84"/>
        <end position="94"/>
    </location>
</feature>
<dbReference type="PRINTS" id="PR00886">
    <property type="entry name" value="HIGHMOBLTY12"/>
</dbReference>
<evidence type="ECO:0000259" key="9">
    <source>
        <dbReference type="PROSITE" id="PS50118"/>
    </source>
</evidence>
<accession>A0A0D2FCZ0</accession>
<feature type="compositionally biased region" description="Basic and acidic residues" evidence="7">
    <location>
        <begin position="168"/>
        <end position="192"/>
    </location>
</feature>
<dbReference type="Pfam" id="PF00505">
    <property type="entry name" value="HMG_box"/>
    <property type="match status" value="1"/>
</dbReference>
<sequence length="203" mass="22232">MHSLKTIPIALRSTASFTCTTHHCLAVSSATPLPTLPTLPLLHYAVAFVLLLPTICDSRIFLLLSSTTMAKTSIAQTTAKSTLTSNATSKVTKSSSKRTMPKASAKSSSKAKGRGTEKKKKDPNAPKRGLSAYMFFANEQRETVREENPGISFGQVGKVLGDKWKALSDKQREPYEKKAATDKKRYEDEKAKYNAADDDDDDE</sequence>
<dbReference type="InterPro" id="IPR050342">
    <property type="entry name" value="HMGB"/>
</dbReference>
<comment type="function">
    <text evidence="4">DNA-binding protein that induces severe bending of DNA. Required for DNA-binding by the FACT complex, a general chromatin factor that acts to reorganize nucleosomes. The FACT complex is involved in multiple processes that require DNA as a template such as mRNA elongation, DNA replication and DNA repair. Also augments the fidelity of transcription by RNA polymerase III independently of any role in the FACT complex.</text>
</comment>
<gene>
    <name evidence="10" type="ORF">PV04_08099</name>
</gene>
<dbReference type="PANTHER" id="PTHR48112">
    <property type="entry name" value="HIGH MOBILITY GROUP PROTEIN DSP1"/>
    <property type="match status" value="1"/>
</dbReference>
<feature type="region of interest" description="Disordered" evidence="7">
    <location>
        <begin position="168"/>
        <end position="203"/>
    </location>
</feature>
<protein>
    <recommendedName>
        <fullName evidence="5">Non-histone chromosomal protein 6</fullName>
    </recommendedName>
</protein>
<keyword evidence="8" id="KW-0812">Transmembrane</keyword>
<feature type="DNA-binding region" description="HMG box" evidence="6">
    <location>
        <begin position="126"/>
        <end position="194"/>
    </location>
</feature>